<dbReference type="InterPro" id="IPR041677">
    <property type="entry name" value="DNA2/NAM7_AAA_11"/>
</dbReference>
<dbReference type="GO" id="GO:0008270">
    <property type="term" value="F:zinc ion binding"/>
    <property type="evidence" value="ECO:0007669"/>
    <property type="project" value="UniProtKB-KW"/>
</dbReference>
<evidence type="ECO:0000256" key="3">
    <source>
        <dbReference type="ARBA" id="ARBA00022801"/>
    </source>
</evidence>
<feature type="domain" description="C3H1-type" evidence="8">
    <location>
        <begin position="209"/>
        <end position="238"/>
    </location>
</feature>
<dbReference type="FunFam" id="3.40.50.300:FF:001373">
    <property type="entry name" value="Helicase with zinc finger domain 2"/>
    <property type="match status" value="1"/>
</dbReference>
<dbReference type="GO" id="GO:0005524">
    <property type="term" value="F:ATP binding"/>
    <property type="evidence" value="ECO:0007669"/>
    <property type="project" value="UniProtKB-KW"/>
</dbReference>
<dbReference type="PROSITE" id="PS50103">
    <property type="entry name" value="ZF_C3H1"/>
    <property type="match status" value="1"/>
</dbReference>
<feature type="region of interest" description="Disordered" evidence="7">
    <location>
        <begin position="1239"/>
        <end position="1258"/>
    </location>
</feature>
<dbReference type="Pfam" id="PF25049">
    <property type="entry name" value="OB_HELZ2"/>
    <property type="match status" value="1"/>
</dbReference>
<dbReference type="InterPro" id="IPR000571">
    <property type="entry name" value="Znf_CCCH"/>
</dbReference>
<evidence type="ECO:0000259" key="8">
    <source>
        <dbReference type="PROSITE" id="PS50103"/>
    </source>
</evidence>
<protein>
    <recommendedName>
        <fullName evidence="8">C3H1-type domain-containing protein</fullName>
    </recommendedName>
</protein>
<dbReference type="GO" id="GO:0016787">
    <property type="term" value="F:hydrolase activity"/>
    <property type="evidence" value="ECO:0007669"/>
    <property type="project" value="UniProtKB-KW"/>
</dbReference>
<gene>
    <name evidence="9" type="ORF">ANANG_G00251310</name>
</gene>
<keyword evidence="6" id="KW-0479">Metal-binding</keyword>
<dbReference type="InterPro" id="IPR027417">
    <property type="entry name" value="P-loop_NTPase"/>
</dbReference>
<dbReference type="CDD" id="cd18808">
    <property type="entry name" value="SF1_C_Upf1"/>
    <property type="match status" value="2"/>
</dbReference>
<evidence type="ECO:0000256" key="1">
    <source>
        <dbReference type="ARBA" id="ARBA00007913"/>
    </source>
</evidence>
<dbReference type="Pfam" id="PF13086">
    <property type="entry name" value="AAA_11"/>
    <property type="match status" value="3"/>
</dbReference>
<dbReference type="EMBL" id="JAFIRN010000014">
    <property type="protein sequence ID" value="KAG5836129.1"/>
    <property type="molecule type" value="Genomic_DNA"/>
</dbReference>
<dbReference type="InterPro" id="IPR041679">
    <property type="entry name" value="DNA2/NAM7-like_C"/>
</dbReference>
<dbReference type="Gene3D" id="3.40.50.300">
    <property type="entry name" value="P-loop containing nucleotide triphosphate hydrolases"/>
    <property type="match status" value="4"/>
</dbReference>
<keyword evidence="10" id="KW-1185">Reference proteome</keyword>
<sequence>MASVDPNKSSLSEILRACNLKVGCSLCVEKENEVTYSLKIISHKCNGDLLLARGREKGRKWRHVSRRPKVPNPSKYAVCWFFVEGSGCKKHKNRCTFARSIEEATVWTFLKKHCMDISTLRALVSDTSRAAPRQLGTAEKILSEFGGKFCELCEACFHGSPQVISAKRWNNTCMSEAAHAWKPVLVHYLAEGPSKKVYNEVRRLPPNAKDNLRYCSHVAQGAPCWHGHARCQLAHSEVEMAVWKEEVGGGWDRKELPLLSQGRGPPASASPSTQVEIYCKACLLTSTSKESFIKHCASLEHARMISEGNTVDWKHRPPPHSRKQEFLLCDRPEACEYGDRCFRAHSVEELQEWHMRSTEAQQIQHTVQAQGLGSYRDRLLQEYRSSSNVVHIMSEQVDDVTVTHDEDLSVECEETNSELKWIFQIKTERLLAHVALLKQDPGAIFTLGEITPEGPSTYSTGNKFCTSDMSYDIPVSCKPLHPGLYEQWVVFDFDMRPVLLQKLEVRVGEQSSICPVWMKEDIGPPVQSLERWHQGNRVIIPCLNKTEEEEKLLKEYKPPQINLQFNPRSEANMSITFHNYRERMHHFLYREELAQEDIVSRLSLKDSIYLSDKVYEPQFGMKIALPEELFASVPAPSMLTPDTPEGFILKRGVRSALVAVSSFVENQHQKIYEAVIVPDASTERRMYLQLSKRCCTELDLQNNTTCEMEVQFQLNRLHFCMMHKAVDLLPDVEWVLPDLMKSCVPVHTGGYSRLNAKQQAAMAFIVGDTHDNKTVAPLLIYGPFGTGKTFTLATAAKELVRQPGTKVLICTYTNSSADLYVKDHFHHYVNAGHAEAKPLRIKANKKGVPMSATDDITLQYCHQDGQSFTCPGRPTLDSHRVIITTAFMTRELYNLNLPAGYFTHILIDEASQMLECEALMPLTLAGQGTRVVLAGDHMQMGPKLFSVDEDQRSNHTLLSRLFHHYQEQKNSVALKSRIIFNENYRSSEEIVDFVSSHFYGKSGAIKACGHVPPHPQFHSLRFHHVRGKCHLDATTMSWYNLDEVACVADVVQKLFEGWPRQWGNQEQRTICVLSEGSQVVLIRKELRKRRLGRVTVENANNVQGKQFRGIVMSTVHTRESLQSSHTTCLEFFNDPRVMNTVMTRAQSQVIVVGDAAALCSFGKCSRIWKSYIGQCIKTNSAEPQHLTEDCLEYEMEEISRFIRPESKNVSDVELVTTTTGANGHVDEILQQLIEDYSSVSGEANEAEQSEDEDRPNFSEEKRAYYSNAEKDALLEMVKKHPGVYKHGELVMERFDTGYVMPFDNPTAHIVITGRKNLGMSFPGDEVVVEKSMSSNGLDTWKVLGVTKNAESSQSYVCTFEDDDNKTQENDYVSKVMVPLNKNVTKIRILVRKKNRNVIPIFKYDDGNWEIERRKENAVNNLIRTNELVQTIALGRGIPRGASESPVPRWKIMREMPPEGLPKLNESQYAAIEQAMKNNFTVIQGPPGTGKTVVGAYIVYWFLVLNSKNPRQCQDPEEGKKKEVILYCGPSNKSVDVVAEYLLKFGDKMKPLRVYSRQMEMLEYPYPGSILQVSRKSMRQERSKPQLRSITMHHRIREPGNPHWKEIKQFDERIRLANESKEAMTDADIEAYKKVLNQARLHELQKHDVILCTCTAASTPNLTKTVSARQILIDECAMATEPQALVPLVSYKPEKVVLLGDHKQLRPIVKNTFVRNLGMAKSLFERYMGRAVMLDTQYRMHEDICEFPSMESYDGKLKTAVLGQNSILLLANRSTHTVFGHVIGQEISLVVTTEKGNENSKANREESAIAVGIAVSLVNDGRIRQEHIAILSPYNAQVSEIKKLLRRKDMDEITVSTITKSQGSEWPYVILSTVRSCPSAEIEKDPSRAWLSKNVGFVGDPNQINVGITRAQVGLCIIGNQELLRCSKAWDRLLQHYRSKNCVTTADDITVRNVT</sequence>
<evidence type="ECO:0000256" key="5">
    <source>
        <dbReference type="ARBA" id="ARBA00022840"/>
    </source>
</evidence>
<comment type="caution">
    <text evidence="9">The sequence shown here is derived from an EMBL/GenBank/DDBJ whole genome shotgun (WGS) entry which is preliminary data.</text>
</comment>
<keyword evidence="2" id="KW-0547">Nucleotide-binding</keyword>
<keyword evidence="6" id="KW-0862">Zinc</keyword>
<dbReference type="PANTHER" id="PTHR43788">
    <property type="entry name" value="DNA2/NAM7 HELICASE FAMILY MEMBER"/>
    <property type="match status" value="1"/>
</dbReference>
<dbReference type="Proteomes" id="UP001044222">
    <property type="component" value="Chromosome 14"/>
</dbReference>
<keyword evidence="3" id="KW-0378">Hydrolase</keyword>
<dbReference type="InterPro" id="IPR003593">
    <property type="entry name" value="AAA+_ATPase"/>
</dbReference>
<keyword evidence="4" id="KW-0347">Helicase</keyword>
<comment type="similarity">
    <text evidence="1">Belongs to the DNA2/NAM7 helicase family.</text>
</comment>
<name>A0A9D3RMJ7_ANGAN</name>
<evidence type="ECO:0000313" key="10">
    <source>
        <dbReference type="Proteomes" id="UP001044222"/>
    </source>
</evidence>
<feature type="zinc finger region" description="C3H1-type" evidence="6">
    <location>
        <begin position="209"/>
        <end position="238"/>
    </location>
</feature>
<dbReference type="SMART" id="SM00382">
    <property type="entry name" value="AAA"/>
    <property type="match status" value="2"/>
</dbReference>
<dbReference type="GO" id="GO:0043139">
    <property type="term" value="F:5'-3' DNA helicase activity"/>
    <property type="evidence" value="ECO:0007669"/>
    <property type="project" value="TreeGrafter"/>
</dbReference>
<proteinExistence type="inferred from homology"/>
<dbReference type="InterPro" id="IPR047187">
    <property type="entry name" value="SF1_C_Upf1"/>
</dbReference>
<reference evidence="9" key="1">
    <citation type="submission" date="2021-01" db="EMBL/GenBank/DDBJ databases">
        <title>A chromosome-scale assembly of European eel, Anguilla anguilla.</title>
        <authorList>
            <person name="Henkel C."/>
            <person name="Jong-Raadsen S.A."/>
            <person name="Dufour S."/>
            <person name="Weltzien F.-A."/>
            <person name="Palstra A.P."/>
            <person name="Pelster B."/>
            <person name="Spaink H.P."/>
            <person name="Van Den Thillart G.E."/>
            <person name="Jansen H."/>
            <person name="Zahm M."/>
            <person name="Klopp C."/>
            <person name="Cedric C."/>
            <person name="Louis A."/>
            <person name="Berthelot C."/>
            <person name="Parey E."/>
            <person name="Roest Crollius H."/>
            <person name="Montfort J."/>
            <person name="Robinson-Rechavi M."/>
            <person name="Bucao C."/>
            <person name="Bouchez O."/>
            <person name="Gislard M."/>
            <person name="Lluch J."/>
            <person name="Milhes M."/>
            <person name="Lampietro C."/>
            <person name="Lopez Roques C."/>
            <person name="Donnadieu C."/>
            <person name="Braasch I."/>
            <person name="Desvignes T."/>
            <person name="Postlethwait J."/>
            <person name="Bobe J."/>
            <person name="Guiguen Y."/>
            <person name="Dirks R."/>
        </authorList>
    </citation>
    <scope>NUCLEOTIDE SEQUENCE</scope>
    <source>
        <strain evidence="9">Tag_6206</strain>
        <tissue evidence="9">Liver</tissue>
    </source>
</reference>
<dbReference type="PANTHER" id="PTHR43788:SF9">
    <property type="entry name" value="HELICASE WITH ZINC FINGER DOMAIN 2"/>
    <property type="match status" value="1"/>
</dbReference>
<organism evidence="9 10">
    <name type="scientific">Anguilla anguilla</name>
    <name type="common">European freshwater eel</name>
    <name type="synonym">Muraena anguilla</name>
    <dbReference type="NCBI Taxonomy" id="7936"/>
    <lineage>
        <taxon>Eukaryota</taxon>
        <taxon>Metazoa</taxon>
        <taxon>Chordata</taxon>
        <taxon>Craniata</taxon>
        <taxon>Vertebrata</taxon>
        <taxon>Euteleostomi</taxon>
        <taxon>Actinopterygii</taxon>
        <taxon>Neopterygii</taxon>
        <taxon>Teleostei</taxon>
        <taxon>Anguilliformes</taxon>
        <taxon>Anguillidae</taxon>
        <taxon>Anguilla</taxon>
    </lineage>
</organism>
<evidence type="ECO:0000256" key="4">
    <source>
        <dbReference type="ARBA" id="ARBA00022806"/>
    </source>
</evidence>
<dbReference type="InterPro" id="IPR056787">
    <property type="entry name" value="OB_HELZ2"/>
</dbReference>
<dbReference type="FunFam" id="3.40.50.300:FF:001313">
    <property type="entry name" value="Helicase with zinc finger domain 2"/>
    <property type="match status" value="1"/>
</dbReference>
<evidence type="ECO:0000256" key="7">
    <source>
        <dbReference type="SAM" id="MobiDB-lite"/>
    </source>
</evidence>
<dbReference type="SUPFAM" id="SSF52540">
    <property type="entry name" value="P-loop containing nucleoside triphosphate hydrolases"/>
    <property type="match status" value="2"/>
</dbReference>
<dbReference type="InterPro" id="IPR050534">
    <property type="entry name" value="Coronavir_polyprotein_1ab"/>
</dbReference>
<feature type="compositionally biased region" description="Acidic residues" evidence="7">
    <location>
        <begin position="1244"/>
        <end position="1253"/>
    </location>
</feature>
<evidence type="ECO:0000256" key="2">
    <source>
        <dbReference type="ARBA" id="ARBA00022741"/>
    </source>
</evidence>
<keyword evidence="5" id="KW-0067">ATP-binding</keyword>
<keyword evidence="6" id="KW-0863">Zinc-finger</keyword>
<dbReference type="Pfam" id="PF13087">
    <property type="entry name" value="AAA_12"/>
    <property type="match status" value="2"/>
</dbReference>
<accession>A0A9D3RMJ7</accession>
<evidence type="ECO:0000256" key="6">
    <source>
        <dbReference type="PROSITE-ProRule" id="PRU00723"/>
    </source>
</evidence>
<evidence type="ECO:0000313" key="9">
    <source>
        <dbReference type="EMBL" id="KAG5836129.1"/>
    </source>
</evidence>